<feature type="non-terminal residue" evidence="2">
    <location>
        <position position="78"/>
    </location>
</feature>
<proteinExistence type="predicted"/>
<dbReference type="Proteomes" id="UP001328107">
    <property type="component" value="Unassembled WGS sequence"/>
</dbReference>
<feature type="region of interest" description="Disordered" evidence="1">
    <location>
        <begin position="35"/>
        <end position="59"/>
    </location>
</feature>
<comment type="caution">
    <text evidence="2">The sequence shown here is derived from an EMBL/GenBank/DDBJ whole genome shotgun (WGS) entry which is preliminary data.</text>
</comment>
<sequence length="78" mass="8513">MDEISYRPLIELSWLVDILIVDVAGVSVVTCNKDLQSSPATSNSAPNLGRFGPGHLGGMPDSRHRNRICELYIGPTNF</sequence>
<feature type="compositionally biased region" description="Polar residues" evidence="1">
    <location>
        <begin position="35"/>
        <end position="46"/>
    </location>
</feature>
<gene>
    <name evidence="2" type="ORF">PMAYCL1PPCAC_05570</name>
</gene>
<evidence type="ECO:0000256" key="1">
    <source>
        <dbReference type="SAM" id="MobiDB-lite"/>
    </source>
</evidence>
<name>A0AAN5C970_9BILA</name>
<dbReference type="EMBL" id="BTRK01000002">
    <property type="protein sequence ID" value="GMR35375.1"/>
    <property type="molecule type" value="Genomic_DNA"/>
</dbReference>
<evidence type="ECO:0000313" key="3">
    <source>
        <dbReference type="Proteomes" id="UP001328107"/>
    </source>
</evidence>
<organism evidence="2 3">
    <name type="scientific">Pristionchus mayeri</name>
    <dbReference type="NCBI Taxonomy" id="1317129"/>
    <lineage>
        <taxon>Eukaryota</taxon>
        <taxon>Metazoa</taxon>
        <taxon>Ecdysozoa</taxon>
        <taxon>Nematoda</taxon>
        <taxon>Chromadorea</taxon>
        <taxon>Rhabditida</taxon>
        <taxon>Rhabditina</taxon>
        <taxon>Diplogasteromorpha</taxon>
        <taxon>Diplogasteroidea</taxon>
        <taxon>Neodiplogasteridae</taxon>
        <taxon>Pristionchus</taxon>
    </lineage>
</organism>
<keyword evidence="3" id="KW-1185">Reference proteome</keyword>
<reference evidence="3" key="1">
    <citation type="submission" date="2022-10" db="EMBL/GenBank/DDBJ databases">
        <title>Genome assembly of Pristionchus species.</title>
        <authorList>
            <person name="Yoshida K."/>
            <person name="Sommer R.J."/>
        </authorList>
    </citation>
    <scope>NUCLEOTIDE SEQUENCE [LARGE SCALE GENOMIC DNA]</scope>
    <source>
        <strain evidence="3">RS5460</strain>
    </source>
</reference>
<evidence type="ECO:0000313" key="2">
    <source>
        <dbReference type="EMBL" id="GMR35375.1"/>
    </source>
</evidence>
<protein>
    <submittedName>
        <fullName evidence="2">Uncharacterized protein</fullName>
    </submittedName>
</protein>
<accession>A0AAN5C970</accession>
<dbReference type="AlphaFoldDB" id="A0AAN5C970"/>